<dbReference type="PANTHER" id="PTHR21310">
    <property type="entry name" value="AMINOGLYCOSIDE PHOSPHOTRANSFERASE-RELATED-RELATED"/>
    <property type="match status" value="1"/>
</dbReference>
<dbReference type="InterPro" id="IPR011009">
    <property type="entry name" value="Kinase-like_dom_sf"/>
</dbReference>
<protein>
    <recommendedName>
        <fullName evidence="3">Aminoglycoside phosphotransferase domain-containing protein</fullName>
    </recommendedName>
</protein>
<proteinExistence type="predicted"/>
<dbReference type="OrthoDB" id="4177236at2759"/>
<sequence length="360" mass="40850">MRSKATILQDHFKTTDEEEVFNILCSLPILLPALDYVSFTLPYTAPGVSDVPTAKDVSDYGEVLYKRNSADAVVYKVFDKYAVKVSPLQSLLQEAENLLFLEKVPQVHSTKVFAVFKGTADGEENYYLVMEHIPGPNITPEFWNSLDNEGRLLLGTKIGEQLKELRGIAQSQSTDSLFYGRVGGKGWSESFPPFHHFRGPHSGPFLNYQDLARAMAHSAEWCAAVGNVGVDDVPQHVKEVFQTFESELNNCKPEDQRPVLTHLLLEPSVFMIRPNKGQSKGDYDLVIISWKYMSWLPAWFETVRLRFGLRLMFIEDRQFREVESFRATVGDQILKVLGPMNMDPADYFIKARVELCLSLP</sequence>
<dbReference type="Proteomes" id="UP000799770">
    <property type="component" value="Unassembled WGS sequence"/>
</dbReference>
<gene>
    <name evidence="1" type="ORF">BDV96DRAFT_599178</name>
</gene>
<evidence type="ECO:0000313" key="1">
    <source>
        <dbReference type="EMBL" id="KAF2116464.1"/>
    </source>
</evidence>
<accession>A0A6A5ZBP5</accession>
<reference evidence="1" key="1">
    <citation type="journal article" date="2020" name="Stud. Mycol.">
        <title>101 Dothideomycetes genomes: a test case for predicting lifestyles and emergence of pathogens.</title>
        <authorList>
            <person name="Haridas S."/>
            <person name="Albert R."/>
            <person name="Binder M."/>
            <person name="Bloem J."/>
            <person name="Labutti K."/>
            <person name="Salamov A."/>
            <person name="Andreopoulos B."/>
            <person name="Baker S."/>
            <person name="Barry K."/>
            <person name="Bills G."/>
            <person name="Bluhm B."/>
            <person name="Cannon C."/>
            <person name="Castanera R."/>
            <person name="Culley D."/>
            <person name="Daum C."/>
            <person name="Ezra D."/>
            <person name="Gonzalez J."/>
            <person name="Henrissat B."/>
            <person name="Kuo A."/>
            <person name="Liang C."/>
            <person name="Lipzen A."/>
            <person name="Lutzoni F."/>
            <person name="Magnuson J."/>
            <person name="Mondo S."/>
            <person name="Nolan M."/>
            <person name="Ohm R."/>
            <person name="Pangilinan J."/>
            <person name="Park H.-J."/>
            <person name="Ramirez L."/>
            <person name="Alfaro M."/>
            <person name="Sun H."/>
            <person name="Tritt A."/>
            <person name="Yoshinaga Y."/>
            <person name="Zwiers L.-H."/>
            <person name="Turgeon B."/>
            <person name="Goodwin S."/>
            <person name="Spatafora J."/>
            <person name="Crous P."/>
            <person name="Grigoriev I."/>
        </authorList>
    </citation>
    <scope>NUCLEOTIDE SEQUENCE</scope>
    <source>
        <strain evidence="1">CBS 627.86</strain>
    </source>
</reference>
<name>A0A6A5ZBP5_9PLEO</name>
<evidence type="ECO:0000313" key="2">
    <source>
        <dbReference type="Proteomes" id="UP000799770"/>
    </source>
</evidence>
<dbReference type="InterPro" id="IPR051678">
    <property type="entry name" value="AGP_Transferase"/>
</dbReference>
<dbReference type="AlphaFoldDB" id="A0A6A5ZBP5"/>
<evidence type="ECO:0008006" key="3">
    <source>
        <dbReference type="Google" id="ProtNLM"/>
    </source>
</evidence>
<dbReference type="PANTHER" id="PTHR21310:SF48">
    <property type="entry name" value="AMINOGLYCOSIDE PHOSPHOTRANSFERASE DOMAIN-CONTAINING PROTEIN"/>
    <property type="match status" value="1"/>
</dbReference>
<organism evidence="1 2">
    <name type="scientific">Lophiotrema nucula</name>
    <dbReference type="NCBI Taxonomy" id="690887"/>
    <lineage>
        <taxon>Eukaryota</taxon>
        <taxon>Fungi</taxon>
        <taxon>Dikarya</taxon>
        <taxon>Ascomycota</taxon>
        <taxon>Pezizomycotina</taxon>
        <taxon>Dothideomycetes</taxon>
        <taxon>Pleosporomycetidae</taxon>
        <taxon>Pleosporales</taxon>
        <taxon>Lophiotremataceae</taxon>
        <taxon>Lophiotrema</taxon>
    </lineage>
</organism>
<dbReference type="EMBL" id="ML977321">
    <property type="protein sequence ID" value="KAF2116464.1"/>
    <property type="molecule type" value="Genomic_DNA"/>
</dbReference>
<dbReference type="SUPFAM" id="SSF56112">
    <property type="entry name" value="Protein kinase-like (PK-like)"/>
    <property type="match status" value="1"/>
</dbReference>
<keyword evidence="2" id="KW-1185">Reference proteome</keyword>